<dbReference type="RefSeq" id="WP_196395598.1">
    <property type="nucleotide sequence ID" value="NZ_JADNYM010000005.1"/>
</dbReference>
<name>A0A931G9F3_9MICC</name>
<evidence type="ECO:0000313" key="1">
    <source>
        <dbReference type="EMBL" id="MBG0738642.1"/>
    </source>
</evidence>
<protein>
    <submittedName>
        <fullName evidence="1">Uncharacterized protein</fullName>
    </submittedName>
</protein>
<proteinExistence type="predicted"/>
<organism evidence="1 2">
    <name type="scientific">Arthrobacter terrae</name>
    <dbReference type="NCBI Taxonomy" id="2935737"/>
    <lineage>
        <taxon>Bacteria</taxon>
        <taxon>Bacillati</taxon>
        <taxon>Actinomycetota</taxon>
        <taxon>Actinomycetes</taxon>
        <taxon>Micrococcales</taxon>
        <taxon>Micrococcaceae</taxon>
        <taxon>Arthrobacter</taxon>
    </lineage>
</organism>
<reference evidence="1 2" key="1">
    <citation type="submission" date="2020-11" db="EMBL/GenBank/DDBJ databases">
        <title>Arthrobacter antarcticus sp. nov., isolated from Antarctic Soil.</title>
        <authorList>
            <person name="Li J."/>
        </authorList>
    </citation>
    <scope>NUCLEOTIDE SEQUENCE [LARGE SCALE GENOMIC DNA]</scope>
    <source>
        <strain evidence="1 2">Z1-20</strain>
    </source>
</reference>
<accession>A0A931G9F3</accession>
<evidence type="ECO:0000313" key="2">
    <source>
        <dbReference type="Proteomes" id="UP000655366"/>
    </source>
</evidence>
<dbReference type="AlphaFoldDB" id="A0A931G9F3"/>
<keyword evidence="2" id="KW-1185">Reference proteome</keyword>
<sequence>MTVHFDLQQLVGPAYAHLISDQAMVTEDQLIGLATKILRNHDVPFTVFQRGDLITEDLGSIQEGKEDAVADALWADRITALKNLGDATDNDWQAINDAMTTKAAELGLEA</sequence>
<dbReference type="Proteomes" id="UP000655366">
    <property type="component" value="Unassembled WGS sequence"/>
</dbReference>
<comment type="caution">
    <text evidence="1">The sequence shown here is derived from an EMBL/GenBank/DDBJ whole genome shotgun (WGS) entry which is preliminary data.</text>
</comment>
<gene>
    <name evidence="1" type="ORF">IV500_04300</name>
</gene>
<dbReference type="EMBL" id="JADNYM010000005">
    <property type="protein sequence ID" value="MBG0738642.1"/>
    <property type="molecule type" value="Genomic_DNA"/>
</dbReference>